<evidence type="ECO:0000256" key="9">
    <source>
        <dbReference type="ARBA" id="ARBA00023136"/>
    </source>
</evidence>
<evidence type="ECO:0000256" key="1">
    <source>
        <dbReference type="ARBA" id="ARBA00004477"/>
    </source>
</evidence>
<dbReference type="OrthoDB" id="348976at2759"/>
<feature type="domain" description="GPI inositol-deacylase PGAP1-like alpha/beta" evidence="11">
    <location>
        <begin position="88"/>
        <end position="318"/>
    </location>
</feature>
<keyword evidence="5 10" id="KW-0378">Hydrolase</keyword>
<keyword evidence="6 10" id="KW-0256">Endoplasmic reticulum</keyword>
<feature type="transmembrane region" description="Helical" evidence="10">
    <location>
        <begin position="484"/>
        <end position="505"/>
    </location>
</feature>
<evidence type="ECO:0000256" key="7">
    <source>
        <dbReference type="ARBA" id="ARBA00022927"/>
    </source>
</evidence>
<dbReference type="Proteomes" id="UP000030745">
    <property type="component" value="Unassembled WGS sequence"/>
</dbReference>
<feature type="transmembrane region" description="Helical" evidence="10">
    <location>
        <begin position="752"/>
        <end position="771"/>
    </location>
</feature>
<evidence type="ECO:0000256" key="3">
    <source>
        <dbReference type="ARBA" id="ARBA00022448"/>
    </source>
</evidence>
<comment type="subcellular location">
    <subcellularLocation>
        <location evidence="1">Endoplasmic reticulum membrane</location>
        <topology evidence="1">Multi-pass membrane protein</topology>
    </subcellularLocation>
</comment>
<dbReference type="Gene3D" id="3.40.50.1820">
    <property type="entry name" value="alpha/beta hydrolase"/>
    <property type="match status" value="1"/>
</dbReference>
<keyword evidence="4 10" id="KW-0812">Transmembrane</keyword>
<dbReference type="SUPFAM" id="SSF53474">
    <property type="entry name" value="alpha/beta-Hydrolases"/>
    <property type="match status" value="1"/>
</dbReference>
<dbReference type="EC" id="3.1.-.-" evidence="10"/>
<keyword evidence="8 10" id="KW-1133">Transmembrane helix</keyword>
<dbReference type="PANTHER" id="PTHR15495">
    <property type="entry name" value="NEGATIVE REGULATOR OF VESICLE FORMATION-RELATED"/>
    <property type="match status" value="1"/>
</dbReference>
<dbReference type="GO" id="GO:0005789">
    <property type="term" value="C:endoplasmic reticulum membrane"/>
    <property type="evidence" value="ECO:0007669"/>
    <property type="project" value="UniProtKB-SubCell"/>
</dbReference>
<dbReference type="InterPro" id="IPR012908">
    <property type="entry name" value="PGAP1-ab_dom-like"/>
</dbReference>
<dbReference type="AlphaFoldDB" id="A0A067C7W5"/>
<comment type="function">
    <text evidence="10">Involved in inositol deacylation of GPI-anchored proteins which plays important roles in the quality control and ER-associated degradation of GPI-anchored proteins.</text>
</comment>
<dbReference type="GO" id="GO:0050185">
    <property type="term" value="F:phosphatidylinositol deacylase activity"/>
    <property type="evidence" value="ECO:0007669"/>
    <property type="project" value="TreeGrafter"/>
</dbReference>
<feature type="transmembrane region" description="Helical" evidence="10">
    <location>
        <begin position="724"/>
        <end position="746"/>
    </location>
</feature>
<dbReference type="EMBL" id="KK583234">
    <property type="protein sequence ID" value="KDO25225.1"/>
    <property type="molecule type" value="Genomic_DNA"/>
</dbReference>
<evidence type="ECO:0000256" key="2">
    <source>
        <dbReference type="ARBA" id="ARBA00006931"/>
    </source>
</evidence>
<proteinExistence type="inferred from homology"/>
<feature type="transmembrane region" description="Helical" evidence="10">
    <location>
        <begin position="550"/>
        <end position="571"/>
    </location>
</feature>
<dbReference type="OMA" id="SACEMTW"/>
<feature type="transmembrane region" description="Helical" evidence="10">
    <location>
        <begin position="7"/>
        <end position="29"/>
    </location>
</feature>
<dbReference type="GO" id="GO:0006505">
    <property type="term" value="P:GPI anchor metabolic process"/>
    <property type="evidence" value="ECO:0007669"/>
    <property type="project" value="TreeGrafter"/>
</dbReference>
<dbReference type="VEuPathDB" id="FungiDB:SPRG_09474"/>
<protein>
    <recommendedName>
        <fullName evidence="10">GPI inositol-deacylase</fullName>
        <ecNumber evidence="10">3.1.-.-</ecNumber>
    </recommendedName>
</protein>
<dbReference type="Pfam" id="PF07819">
    <property type="entry name" value="PGAP1"/>
    <property type="match status" value="1"/>
</dbReference>
<feature type="transmembrane region" description="Helical" evidence="10">
    <location>
        <begin position="422"/>
        <end position="441"/>
    </location>
</feature>
<feature type="transmembrane region" description="Helical" evidence="10">
    <location>
        <begin position="583"/>
        <end position="603"/>
    </location>
</feature>
<reference evidence="12 13" key="1">
    <citation type="journal article" date="2013" name="PLoS Genet.">
        <title>Distinctive expansion of potential virulence genes in the genome of the oomycete fish pathogen Saprolegnia parasitica.</title>
        <authorList>
            <person name="Jiang R.H."/>
            <person name="de Bruijn I."/>
            <person name="Haas B.J."/>
            <person name="Belmonte R."/>
            <person name="Lobach L."/>
            <person name="Christie J."/>
            <person name="van den Ackerveken G."/>
            <person name="Bottin A."/>
            <person name="Bulone V."/>
            <person name="Diaz-Moreno S.M."/>
            <person name="Dumas B."/>
            <person name="Fan L."/>
            <person name="Gaulin E."/>
            <person name="Govers F."/>
            <person name="Grenville-Briggs L.J."/>
            <person name="Horner N.R."/>
            <person name="Levin J.Z."/>
            <person name="Mammella M."/>
            <person name="Meijer H.J."/>
            <person name="Morris P."/>
            <person name="Nusbaum C."/>
            <person name="Oome S."/>
            <person name="Phillips A.J."/>
            <person name="van Rooyen D."/>
            <person name="Rzeszutek E."/>
            <person name="Saraiva M."/>
            <person name="Secombes C.J."/>
            <person name="Seidl M.F."/>
            <person name="Snel B."/>
            <person name="Stassen J.H."/>
            <person name="Sykes S."/>
            <person name="Tripathy S."/>
            <person name="van den Berg H."/>
            <person name="Vega-Arreguin J.C."/>
            <person name="Wawra S."/>
            <person name="Young S.K."/>
            <person name="Zeng Q."/>
            <person name="Dieguez-Uribeondo J."/>
            <person name="Russ C."/>
            <person name="Tyler B.M."/>
            <person name="van West P."/>
        </authorList>
    </citation>
    <scope>NUCLEOTIDE SEQUENCE [LARGE SCALE GENOMIC DNA]</scope>
    <source>
        <strain evidence="12 13">CBS 223.65</strain>
    </source>
</reference>
<comment type="similarity">
    <text evidence="2 10">Belongs to the GPI inositol-deacylase family.</text>
</comment>
<dbReference type="RefSeq" id="XP_012204062.1">
    <property type="nucleotide sequence ID" value="XM_012348672.1"/>
</dbReference>
<accession>A0A067C7W5</accession>
<dbReference type="GO" id="GO:0006888">
    <property type="term" value="P:endoplasmic reticulum to Golgi vesicle-mediated transport"/>
    <property type="evidence" value="ECO:0007669"/>
    <property type="project" value="TreeGrafter"/>
</dbReference>
<sequence length="808" mass="87828">MAAARSWGAPASVGVAVAVFVVFSALFFADLHATSRLQNSCGMTYSSPVFTALPMPAATDAAMQHTHAKYTFSMLHVADDARLGQKLFSGVPLLFVPGHLASYKQARSYGQHFHELYRSHGDIKAGIDFFLVDFNEEATGFTGHFMAEQGYFINEAIKAILAQYAHLDATLRPTSVIVLAHSMGGIAVRTAMTLPNYMPNSILTMVTLSTPHMQPPFPLDSKMAGVYASVNSAWRAFANSCNESACTNPVFEDVVVVSIAGGHKDFVIHSSLASLESLLPPTHGLALLTSAMPSVQTSMDHLCLLWCHELLQTITSALNALIDPTARRIVARRESPPSLTVPGFATSERDLYPIWTPLVLSDLSRTHYILVFPVLFGISVAILATQLERWQLQIADTATFTALLAPTQHWRYPLEHARAMDLPSPAVGAGLVAAMLGLYYVDAIESVLCYSYVYLYVVGCVFCLSHSLGRVLRPFTYSAARCSTLFTPSVLGTAVIMIVFGTAHGVYGLPLDASRELALACLSTLGTHVLTWISLLLLPSRSPGLAAYQATVFSVYAAVFPCWLGDAVYFVDVVRFPRAIELNFLSTVVWFMLLLGPCLRHVLLARKYYFPLPPAAMFGRMHGATLETPTTSTPDACSSCFVEDGGVGAVFIQATTSETVRIGSVVVGPTFRVVACDCGVRFSSSVDYCDFCRRVCTECGGGEVARQERRHFREYMHMMHETVVAHRSVSSLLWLVLFGGLGLANITRSAHYIVYLGACVGVVASVYHTGLRGALDVEDGLAVTPKTAEPLMHEVQTPKKKKKVTKTT</sequence>
<evidence type="ECO:0000256" key="5">
    <source>
        <dbReference type="ARBA" id="ARBA00022801"/>
    </source>
</evidence>
<dbReference type="GO" id="GO:0015031">
    <property type="term" value="P:protein transport"/>
    <property type="evidence" value="ECO:0007669"/>
    <property type="project" value="UniProtKB-KW"/>
</dbReference>
<keyword evidence="9 10" id="KW-0472">Membrane</keyword>
<evidence type="ECO:0000256" key="8">
    <source>
        <dbReference type="ARBA" id="ARBA00022989"/>
    </source>
</evidence>
<feature type="transmembrane region" description="Helical" evidence="10">
    <location>
        <begin position="517"/>
        <end position="538"/>
    </location>
</feature>
<evidence type="ECO:0000256" key="4">
    <source>
        <dbReference type="ARBA" id="ARBA00022692"/>
    </source>
</evidence>
<dbReference type="PANTHER" id="PTHR15495:SF7">
    <property type="entry name" value="GPI INOSITOL-DEACYLASE"/>
    <property type="match status" value="1"/>
</dbReference>
<feature type="transmembrane region" description="Helical" evidence="10">
    <location>
        <begin position="453"/>
        <end position="472"/>
    </location>
</feature>
<name>A0A067C7W5_SAPPC</name>
<dbReference type="InterPro" id="IPR039529">
    <property type="entry name" value="PGAP1/BST1"/>
</dbReference>
<dbReference type="KEGG" id="spar:SPRG_09474"/>
<dbReference type="GeneID" id="24131634"/>
<gene>
    <name evidence="12" type="ORF">SPRG_09474</name>
</gene>
<keyword evidence="7 10" id="KW-0653">Protein transport</keyword>
<dbReference type="STRING" id="695850.A0A067C7W5"/>
<evidence type="ECO:0000259" key="11">
    <source>
        <dbReference type="Pfam" id="PF07819"/>
    </source>
</evidence>
<organism evidence="12 13">
    <name type="scientific">Saprolegnia parasitica (strain CBS 223.65)</name>
    <dbReference type="NCBI Taxonomy" id="695850"/>
    <lineage>
        <taxon>Eukaryota</taxon>
        <taxon>Sar</taxon>
        <taxon>Stramenopiles</taxon>
        <taxon>Oomycota</taxon>
        <taxon>Saprolegniomycetes</taxon>
        <taxon>Saprolegniales</taxon>
        <taxon>Saprolegniaceae</taxon>
        <taxon>Saprolegnia</taxon>
    </lineage>
</organism>
<dbReference type="InterPro" id="IPR029058">
    <property type="entry name" value="AB_hydrolase_fold"/>
</dbReference>
<keyword evidence="13" id="KW-1185">Reference proteome</keyword>
<evidence type="ECO:0000313" key="12">
    <source>
        <dbReference type="EMBL" id="KDO25225.1"/>
    </source>
</evidence>
<evidence type="ECO:0000256" key="10">
    <source>
        <dbReference type="RuleBase" id="RU365011"/>
    </source>
</evidence>
<keyword evidence="3 10" id="KW-0813">Transport</keyword>
<evidence type="ECO:0000256" key="6">
    <source>
        <dbReference type="ARBA" id="ARBA00022824"/>
    </source>
</evidence>
<evidence type="ECO:0000313" key="13">
    <source>
        <dbReference type="Proteomes" id="UP000030745"/>
    </source>
</evidence>